<keyword evidence="4" id="KW-1185">Reference proteome</keyword>
<evidence type="ECO:0000313" key="1">
    <source>
        <dbReference type="EMBL" id="SBT30969.1"/>
    </source>
</evidence>
<name>A0A1A8YI76_PLAOA</name>
<proteinExistence type="predicted"/>
<dbReference type="EMBL" id="FLRD01000010">
    <property type="protein sequence ID" value="SBT30969.1"/>
    <property type="molecule type" value="Genomic_DNA"/>
</dbReference>
<evidence type="ECO:0000313" key="3">
    <source>
        <dbReference type="Proteomes" id="UP000078550"/>
    </source>
</evidence>
<dbReference type="AlphaFoldDB" id="A0A1A8YI76"/>
<evidence type="ECO:0000313" key="4">
    <source>
        <dbReference type="Proteomes" id="UP000078555"/>
    </source>
</evidence>
<evidence type="ECO:0000313" key="2">
    <source>
        <dbReference type="EMBL" id="SBT31565.1"/>
    </source>
</evidence>
<dbReference type="Proteomes" id="UP000078550">
    <property type="component" value="Unassembled WGS sequence"/>
</dbReference>
<gene>
    <name evidence="1" type="ORF">POVWA1_004800</name>
    <name evidence="2" type="ORF">POVWA2_004860</name>
</gene>
<protein>
    <submittedName>
        <fullName evidence="1">Uncharacterized protein</fullName>
    </submittedName>
</protein>
<organism evidence="1 4">
    <name type="scientific">Plasmodium ovale wallikeri</name>
    <dbReference type="NCBI Taxonomy" id="864142"/>
    <lineage>
        <taxon>Eukaryota</taxon>
        <taxon>Sar</taxon>
        <taxon>Alveolata</taxon>
        <taxon>Apicomplexa</taxon>
        <taxon>Aconoidasida</taxon>
        <taxon>Haemosporida</taxon>
        <taxon>Plasmodiidae</taxon>
        <taxon>Plasmodium</taxon>
        <taxon>Plasmodium (Plasmodium)</taxon>
    </lineage>
</organism>
<sequence length="76" mass="8838">MTPCVVLCSYYSWNQGNGQKRDGNIPRVEISPMGNKRQGKFCYLWCKCMYIYVRTAFLPHDDAVPVDQLQRMDEDG</sequence>
<dbReference type="Proteomes" id="UP000078555">
    <property type="component" value="Unassembled WGS sequence"/>
</dbReference>
<reference evidence="3 4" key="1">
    <citation type="submission" date="2016-05" db="EMBL/GenBank/DDBJ databases">
        <authorList>
            <person name="Naeem Raeece"/>
        </authorList>
    </citation>
    <scope>NUCLEOTIDE SEQUENCE [LARGE SCALE GENOMIC DNA]</scope>
</reference>
<accession>A0A1A8YI76</accession>
<dbReference type="EMBL" id="FLRE01000019">
    <property type="protein sequence ID" value="SBT31565.1"/>
    <property type="molecule type" value="Genomic_DNA"/>
</dbReference>
<reference evidence="1" key="2">
    <citation type="submission" date="2016-05" db="EMBL/GenBank/DDBJ databases">
        <authorList>
            <person name="Lavstsen T."/>
            <person name="Jespersen J.S."/>
        </authorList>
    </citation>
    <scope>NUCLEOTIDE SEQUENCE [LARGE SCALE GENOMIC DNA]</scope>
</reference>